<dbReference type="EMBL" id="CM002924">
    <property type="protein sequence ID" value="KGN58503.1"/>
    <property type="molecule type" value="Genomic_DNA"/>
</dbReference>
<dbReference type="AlphaFoldDB" id="A0A0A0L9M8"/>
<proteinExistence type="predicted"/>
<organism evidence="1 2">
    <name type="scientific">Cucumis sativus</name>
    <name type="common">Cucumber</name>
    <dbReference type="NCBI Taxonomy" id="3659"/>
    <lineage>
        <taxon>Eukaryota</taxon>
        <taxon>Viridiplantae</taxon>
        <taxon>Streptophyta</taxon>
        <taxon>Embryophyta</taxon>
        <taxon>Tracheophyta</taxon>
        <taxon>Spermatophyta</taxon>
        <taxon>Magnoliopsida</taxon>
        <taxon>eudicotyledons</taxon>
        <taxon>Gunneridae</taxon>
        <taxon>Pentapetalae</taxon>
        <taxon>rosids</taxon>
        <taxon>fabids</taxon>
        <taxon>Cucurbitales</taxon>
        <taxon>Cucurbitaceae</taxon>
        <taxon>Benincaseae</taxon>
        <taxon>Cucumis</taxon>
    </lineage>
</organism>
<dbReference type="Gramene" id="KGN58503">
    <property type="protein sequence ID" value="KGN58503"/>
    <property type="gene ID" value="Csa_3G651870"/>
</dbReference>
<dbReference type="Proteomes" id="UP000029981">
    <property type="component" value="Chromosome 3"/>
</dbReference>
<name>A0A0A0L9M8_CUCSA</name>
<keyword evidence="2" id="KW-1185">Reference proteome</keyword>
<reference evidence="1 2" key="1">
    <citation type="journal article" date="2009" name="Nat. Genet.">
        <title>The genome of the cucumber, Cucumis sativus L.</title>
        <authorList>
            <person name="Huang S."/>
            <person name="Li R."/>
            <person name="Zhang Z."/>
            <person name="Li L."/>
            <person name="Gu X."/>
            <person name="Fan W."/>
            <person name="Lucas W.J."/>
            <person name="Wang X."/>
            <person name="Xie B."/>
            <person name="Ni P."/>
            <person name="Ren Y."/>
            <person name="Zhu H."/>
            <person name="Li J."/>
            <person name="Lin K."/>
            <person name="Jin W."/>
            <person name="Fei Z."/>
            <person name="Li G."/>
            <person name="Staub J."/>
            <person name="Kilian A."/>
            <person name="van der Vossen E.A."/>
            <person name="Wu Y."/>
            <person name="Guo J."/>
            <person name="He J."/>
            <person name="Jia Z."/>
            <person name="Ren Y."/>
            <person name="Tian G."/>
            <person name="Lu Y."/>
            <person name="Ruan J."/>
            <person name="Qian W."/>
            <person name="Wang M."/>
            <person name="Huang Q."/>
            <person name="Li B."/>
            <person name="Xuan Z."/>
            <person name="Cao J."/>
            <person name="Asan"/>
            <person name="Wu Z."/>
            <person name="Zhang J."/>
            <person name="Cai Q."/>
            <person name="Bai Y."/>
            <person name="Zhao B."/>
            <person name="Han Y."/>
            <person name="Li Y."/>
            <person name="Li X."/>
            <person name="Wang S."/>
            <person name="Shi Q."/>
            <person name="Liu S."/>
            <person name="Cho W.K."/>
            <person name="Kim J.Y."/>
            <person name="Xu Y."/>
            <person name="Heller-Uszynska K."/>
            <person name="Miao H."/>
            <person name="Cheng Z."/>
            <person name="Zhang S."/>
            <person name="Wu J."/>
            <person name="Yang Y."/>
            <person name="Kang H."/>
            <person name="Li M."/>
            <person name="Liang H."/>
            <person name="Ren X."/>
            <person name="Shi Z."/>
            <person name="Wen M."/>
            <person name="Jian M."/>
            <person name="Yang H."/>
            <person name="Zhang G."/>
            <person name="Yang Z."/>
            <person name="Chen R."/>
            <person name="Liu S."/>
            <person name="Li J."/>
            <person name="Ma L."/>
            <person name="Liu H."/>
            <person name="Zhou Y."/>
            <person name="Zhao J."/>
            <person name="Fang X."/>
            <person name="Li G."/>
            <person name="Fang L."/>
            <person name="Li Y."/>
            <person name="Liu D."/>
            <person name="Zheng H."/>
            <person name="Zhang Y."/>
            <person name="Qin N."/>
            <person name="Li Z."/>
            <person name="Yang G."/>
            <person name="Yang S."/>
            <person name="Bolund L."/>
            <person name="Kristiansen K."/>
            <person name="Zheng H."/>
            <person name="Li S."/>
            <person name="Zhang X."/>
            <person name="Yang H."/>
            <person name="Wang J."/>
            <person name="Sun R."/>
            <person name="Zhang B."/>
            <person name="Jiang S."/>
            <person name="Wang J."/>
            <person name="Du Y."/>
            <person name="Li S."/>
        </authorList>
    </citation>
    <scope>NUCLEOTIDE SEQUENCE [LARGE SCALE GENOMIC DNA]</scope>
    <source>
        <strain evidence="2">cv. 9930</strain>
    </source>
</reference>
<sequence length="58" mass="6612">MAAIELTGLCRLLQKKPTIWVNFRLLDWEIDKACDKLNRQQADRKDEHSSLGLSSGVV</sequence>
<gene>
    <name evidence="1" type="ORF">Csa_3G651870</name>
</gene>
<evidence type="ECO:0000313" key="1">
    <source>
        <dbReference type="EMBL" id="KGN58503.1"/>
    </source>
</evidence>
<reference evidence="1 2" key="3">
    <citation type="journal article" date="2010" name="BMC Genomics">
        <title>Transcriptome sequencing and comparative analysis of cucumber flowers with different sex types.</title>
        <authorList>
            <person name="Guo S."/>
            <person name="Zheng Y."/>
            <person name="Joung J.G."/>
            <person name="Liu S."/>
            <person name="Zhang Z."/>
            <person name="Crasta O.R."/>
            <person name="Sobral B.W."/>
            <person name="Xu Y."/>
            <person name="Huang S."/>
            <person name="Fei Z."/>
        </authorList>
    </citation>
    <scope>NUCLEOTIDE SEQUENCE [LARGE SCALE GENOMIC DNA]</scope>
    <source>
        <strain evidence="2">cv. 9930</strain>
    </source>
</reference>
<accession>A0A0A0L9M8</accession>
<reference evidence="1 2" key="2">
    <citation type="journal article" date="2009" name="PLoS ONE">
        <title>An integrated genetic and cytogenetic map of the cucumber genome.</title>
        <authorList>
            <person name="Ren Y."/>
            <person name="Zhang Z."/>
            <person name="Liu J."/>
            <person name="Staub J.E."/>
            <person name="Han Y."/>
            <person name="Cheng Z."/>
            <person name="Li X."/>
            <person name="Lu J."/>
            <person name="Miao H."/>
            <person name="Kang H."/>
            <person name="Xie B."/>
            <person name="Gu X."/>
            <person name="Wang X."/>
            <person name="Du Y."/>
            <person name="Jin W."/>
            <person name="Huang S."/>
        </authorList>
    </citation>
    <scope>NUCLEOTIDE SEQUENCE [LARGE SCALE GENOMIC DNA]</scope>
    <source>
        <strain evidence="2">cv. 9930</strain>
    </source>
</reference>
<evidence type="ECO:0000313" key="2">
    <source>
        <dbReference type="Proteomes" id="UP000029981"/>
    </source>
</evidence>
<reference evidence="1 2" key="4">
    <citation type="journal article" date="2011" name="BMC Genomics">
        <title>RNA-Seq improves annotation of protein-coding genes in the cucumber genome.</title>
        <authorList>
            <person name="Li Z."/>
            <person name="Zhang Z."/>
            <person name="Yan P."/>
            <person name="Huang S."/>
            <person name="Fei Z."/>
            <person name="Lin K."/>
        </authorList>
    </citation>
    <scope>NUCLEOTIDE SEQUENCE [LARGE SCALE GENOMIC DNA]</scope>
    <source>
        <strain evidence="2">cv. 9930</strain>
    </source>
</reference>
<protein>
    <submittedName>
        <fullName evidence="1">Uncharacterized protein</fullName>
    </submittedName>
</protein>